<dbReference type="InterPro" id="IPR016135">
    <property type="entry name" value="UBQ-conjugating_enzyme/RWD"/>
</dbReference>
<name>A0A4U7L639_9BASI</name>
<evidence type="ECO:0000313" key="5">
    <source>
        <dbReference type="EMBL" id="TKY91012.1"/>
    </source>
</evidence>
<dbReference type="KEGG" id="sgra:EX895_001011"/>
<dbReference type="FunFam" id="3.10.110.10:FF:000094">
    <property type="entry name" value="Probable ubiquitin-conjugating enzyme E2 23"/>
    <property type="match status" value="1"/>
</dbReference>
<evidence type="ECO:0000256" key="2">
    <source>
        <dbReference type="ARBA" id="ARBA00022786"/>
    </source>
</evidence>
<evidence type="ECO:0000313" key="6">
    <source>
        <dbReference type="Proteomes" id="UP000306050"/>
    </source>
</evidence>
<dbReference type="RefSeq" id="XP_029742997.1">
    <property type="nucleotide sequence ID" value="XM_029881611.1"/>
</dbReference>
<reference evidence="5 6" key="1">
    <citation type="submission" date="2019-05" db="EMBL/GenBank/DDBJ databases">
        <title>Sporisorium graminicola CBS 10092 draft sequencing and annotation.</title>
        <authorList>
            <person name="Solano-Gonzalez S."/>
            <person name="Caddick M.X."/>
            <person name="Darby A."/>
        </authorList>
    </citation>
    <scope>NUCLEOTIDE SEQUENCE [LARGE SCALE GENOMIC DNA]</scope>
    <source>
        <strain evidence="5 6">CBS 10092</strain>
    </source>
</reference>
<feature type="compositionally biased region" description="Basic and acidic residues" evidence="3">
    <location>
        <begin position="570"/>
        <end position="587"/>
    </location>
</feature>
<keyword evidence="2" id="KW-0833">Ubl conjugation pathway</keyword>
<evidence type="ECO:0000256" key="3">
    <source>
        <dbReference type="SAM" id="MobiDB-lite"/>
    </source>
</evidence>
<dbReference type="GeneID" id="40723906"/>
<dbReference type="SMART" id="SM00212">
    <property type="entry name" value="UBCc"/>
    <property type="match status" value="1"/>
</dbReference>
<dbReference type="Proteomes" id="UP000306050">
    <property type="component" value="Chromosome SGRAM_1"/>
</dbReference>
<dbReference type="Gene3D" id="3.10.110.10">
    <property type="entry name" value="Ubiquitin Conjugating Enzyme"/>
    <property type="match status" value="1"/>
</dbReference>
<dbReference type="SUPFAM" id="SSF54495">
    <property type="entry name" value="UBC-like"/>
    <property type="match status" value="1"/>
</dbReference>
<dbReference type="PROSITE" id="PS50127">
    <property type="entry name" value="UBC_2"/>
    <property type="match status" value="1"/>
</dbReference>
<keyword evidence="1" id="KW-0808">Transferase</keyword>
<dbReference type="OrthoDB" id="1926878at2759"/>
<dbReference type="CDD" id="cd23837">
    <property type="entry name" value="UBCc_UBE2O"/>
    <property type="match status" value="1"/>
</dbReference>
<gene>
    <name evidence="5" type="ORF">EX895_001011</name>
</gene>
<keyword evidence="6" id="KW-1185">Reference proteome</keyword>
<evidence type="ECO:0000259" key="4">
    <source>
        <dbReference type="PROSITE" id="PS50127"/>
    </source>
</evidence>
<proteinExistence type="predicted"/>
<comment type="caution">
    <text evidence="5">The sequence shown here is derived from an EMBL/GenBank/DDBJ whole genome shotgun (WGS) entry which is preliminary data.</text>
</comment>
<dbReference type="PANTHER" id="PTHR46116:SF15">
    <property type="entry name" value="(E3-INDEPENDENT) E2 UBIQUITIN-CONJUGATING ENZYME"/>
    <property type="match status" value="1"/>
</dbReference>
<dbReference type="EMBL" id="SRRM01000002">
    <property type="protein sequence ID" value="TKY91012.1"/>
    <property type="molecule type" value="Genomic_DNA"/>
</dbReference>
<dbReference type="Pfam" id="PF00179">
    <property type="entry name" value="UQ_con"/>
    <property type="match status" value="1"/>
</dbReference>
<feature type="region of interest" description="Disordered" evidence="3">
    <location>
        <begin position="570"/>
        <end position="598"/>
    </location>
</feature>
<dbReference type="InterPro" id="IPR000608">
    <property type="entry name" value="UBC"/>
</dbReference>
<accession>A0A4U7L639</accession>
<protein>
    <recommendedName>
        <fullName evidence="4">UBC core domain-containing protein</fullName>
    </recommendedName>
</protein>
<organism evidence="5 6">
    <name type="scientific">Sporisorium graminicola</name>
    <dbReference type="NCBI Taxonomy" id="280036"/>
    <lineage>
        <taxon>Eukaryota</taxon>
        <taxon>Fungi</taxon>
        <taxon>Dikarya</taxon>
        <taxon>Basidiomycota</taxon>
        <taxon>Ustilaginomycotina</taxon>
        <taxon>Ustilaginomycetes</taxon>
        <taxon>Ustilaginales</taxon>
        <taxon>Ustilaginaceae</taxon>
        <taxon>Sporisorium</taxon>
    </lineage>
</organism>
<dbReference type="PANTHER" id="PTHR46116">
    <property type="entry name" value="(E3-INDEPENDENT) E2 UBIQUITIN-CONJUGATING ENZYME"/>
    <property type="match status" value="1"/>
</dbReference>
<dbReference type="GO" id="GO:0061631">
    <property type="term" value="F:ubiquitin conjugating enzyme activity"/>
    <property type="evidence" value="ECO:0007669"/>
    <property type="project" value="TreeGrafter"/>
</dbReference>
<evidence type="ECO:0000256" key="1">
    <source>
        <dbReference type="ARBA" id="ARBA00022679"/>
    </source>
</evidence>
<feature type="domain" description="UBC core" evidence="4">
    <location>
        <begin position="662"/>
        <end position="825"/>
    </location>
</feature>
<dbReference type="AlphaFoldDB" id="A0A4U7L639"/>
<sequence>MTTPPPPRLFRADVVHFKQGKDDDYKVGMVSRCYLDEIDADPHSFAKTGLDRQLKEGEYGVLWYPCGERQIVSATELDLVDRVFAVGSTCKRSLGDACSGVVTATSSTLKLQHLFSREEIADSVPASDVVKSNHLNHGDLVIADDWIGEIDGVVEEALVGNPDNDRLVRVCEIGGRLLLGKIPKEHMVEDHVGMNLVQLGIREASIVDIKQTVIYINWLALNQKLSPEEQAKRPKPPALWTDYSKLTMVKAFSERNHEIGDRVIFPTQALKDKYGAKITYHGRQRHPVDVMLIVGTQTELEVLWQDGTRTKEQARDMIPHVNLDEHESWPGDWVYWKSDEHGSVPRVVQSMDPLERTAELRKPLSEPAEIELVPSLEIDVQGADHSVFSLHRGDSVMISERPTGWAGPFLTTVGDPRPDYDDVQMHNDLMNAEMTIVAVQGHEDKRTKSGSEATEIDWYGTVEELLLDGTCRVRLPCGRRVVEKLEKLQILSDSGFGMHEHAMMDDDMHDPWSMDPEADYDDDMMDDEYDDEYDEEEDAMWVDQNGQVVSNGRDDWEDMSDGAPEVAEIHVDEPKLEPEPAEKKEDAPPAVDEQETATAQKAMEAIIPSSDLANAEEPSAPPPTELAAASSDSDWNQFAVLESAPTSHAFYSKPLATQPAAAFFKRLQKEMKVLHSSLPETILVRAYEDRSDLLRVLIIGSEGTPYENAPFLLDFQLTSDFPNSPPVAHFHSWTNGHGRVSPNLYEDGKVCLSVLGTWSGVAEENWTPNKSSLLQVFVSIQALVLVREPYFTEPAYEKLKGKEESKVNSKLYNEKAYILSRGFVKKALENRPAGFERELELFYFDSGNLSKVIERVEGLLQAGGGSAAEMKADDAEQAVQGLTKGGGIMLGRTVKALRAILDARPSKA</sequence>